<feature type="domain" description="NodB homology" evidence="1">
    <location>
        <begin position="50"/>
        <end position="268"/>
    </location>
</feature>
<sequence length="288" mass="32200">MSSSHASGRSLWPDNIRLVISVSMQFEAGAQSEHNNGAPFPPLVENVPDLPARTWFDYGIREGIPRMLDLWEKHSVQVTSHMTGQAVERNPALAREIVARGHEAAAHGQTWTPHWRLSEAEERASYAANINAIERATGTRPVGFNAFWLRGTPNTLSVLQSLGFTYHIDDLSSDEPMTTQVNGKPFAIVPYTLRNNDIARYGAEGPLTASAFGQELKDEFDQLYEEAAYRRRMMSISTHDRIGGTPARVKVTGDFLRYARQHPGVAFMRKDQIARLALSLPNVPIKEY</sequence>
<dbReference type="EMBL" id="JAUHHC010000005">
    <property type="protein sequence ID" value="MDN3922164.1"/>
    <property type="molecule type" value="Genomic_DNA"/>
</dbReference>
<organism evidence="2 3">
    <name type="scientific">Roseateles violae</name>
    <dbReference type="NCBI Taxonomy" id="3058042"/>
    <lineage>
        <taxon>Bacteria</taxon>
        <taxon>Pseudomonadati</taxon>
        <taxon>Pseudomonadota</taxon>
        <taxon>Betaproteobacteria</taxon>
        <taxon>Burkholderiales</taxon>
        <taxon>Sphaerotilaceae</taxon>
        <taxon>Roseateles</taxon>
    </lineage>
</organism>
<dbReference type="SUPFAM" id="SSF88713">
    <property type="entry name" value="Glycoside hydrolase/deacetylase"/>
    <property type="match status" value="1"/>
</dbReference>
<comment type="caution">
    <text evidence="2">The sequence shown here is derived from an EMBL/GenBank/DDBJ whole genome shotgun (WGS) entry which is preliminary data.</text>
</comment>
<dbReference type="PANTHER" id="PTHR43123:SF1">
    <property type="entry name" value="POLYSACCHARIDE DEACETYLASE-RELATED"/>
    <property type="match status" value="1"/>
</dbReference>
<dbReference type="Pfam" id="PF01522">
    <property type="entry name" value="Polysacc_deac_1"/>
    <property type="match status" value="1"/>
</dbReference>
<dbReference type="PROSITE" id="PS51677">
    <property type="entry name" value="NODB"/>
    <property type="match status" value="1"/>
</dbReference>
<dbReference type="InterPro" id="IPR002509">
    <property type="entry name" value="NODB_dom"/>
</dbReference>
<dbReference type="RefSeq" id="WP_290360479.1">
    <property type="nucleotide sequence ID" value="NZ_JAUHHC010000005.1"/>
</dbReference>
<gene>
    <name evidence="2" type="ORF">QWJ38_17880</name>
</gene>
<reference evidence="2 3" key="1">
    <citation type="submission" date="2023-06" db="EMBL/GenBank/DDBJ databases">
        <title>Pelomonas sp. PFR6 16S ribosomal RNA gene Genome sequencing and assembly.</title>
        <authorList>
            <person name="Woo H."/>
        </authorList>
    </citation>
    <scope>NUCLEOTIDE SEQUENCE [LARGE SCALE GENOMIC DNA]</scope>
    <source>
        <strain evidence="2 3">PFR6</strain>
    </source>
</reference>
<evidence type="ECO:0000313" key="2">
    <source>
        <dbReference type="EMBL" id="MDN3922164.1"/>
    </source>
</evidence>
<dbReference type="PANTHER" id="PTHR43123">
    <property type="entry name" value="POLYSACCHARIDE DEACETYLASE-RELATED"/>
    <property type="match status" value="1"/>
</dbReference>
<evidence type="ECO:0000259" key="1">
    <source>
        <dbReference type="PROSITE" id="PS51677"/>
    </source>
</evidence>
<dbReference type="Gene3D" id="3.20.20.370">
    <property type="entry name" value="Glycoside hydrolase/deacetylase"/>
    <property type="match status" value="1"/>
</dbReference>
<keyword evidence="3" id="KW-1185">Reference proteome</keyword>
<evidence type="ECO:0000313" key="3">
    <source>
        <dbReference type="Proteomes" id="UP001228044"/>
    </source>
</evidence>
<dbReference type="InterPro" id="IPR011330">
    <property type="entry name" value="Glyco_hydro/deAcase_b/a-brl"/>
</dbReference>
<accession>A0ABT8DV52</accession>
<name>A0ABT8DV52_9BURK</name>
<protein>
    <submittedName>
        <fullName evidence="2">Polysaccharide deacetylase family protein</fullName>
    </submittedName>
</protein>
<dbReference type="Proteomes" id="UP001228044">
    <property type="component" value="Unassembled WGS sequence"/>
</dbReference>
<proteinExistence type="predicted"/>